<accession>A0ABU5RN15</accession>
<dbReference type="RefSeq" id="WP_323336988.1">
    <property type="nucleotide sequence ID" value="NZ_JAYFSI010000020.1"/>
</dbReference>
<comment type="caution">
    <text evidence="1">The sequence shown here is derived from an EMBL/GenBank/DDBJ whole genome shotgun (WGS) entry which is preliminary data.</text>
</comment>
<evidence type="ECO:0000313" key="2">
    <source>
        <dbReference type="Proteomes" id="UP001304298"/>
    </source>
</evidence>
<sequence>MPASLAAVDDVAGTAVMSVSELATSCSPCPVRPKLARMLHTAPGFPWPPPDGVVGRHADRRLAGIVTGTPE</sequence>
<organism evidence="1 2">
    <name type="scientific">Amycolatopsis heterodermiae</name>
    <dbReference type="NCBI Taxonomy" id="3110235"/>
    <lineage>
        <taxon>Bacteria</taxon>
        <taxon>Bacillati</taxon>
        <taxon>Actinomycetota</taxon>
        <taxon>Actinomycetes</taxon>
        <taxon>Pseudonocardiales</taxon>
        <taxon>Pseudonocardiaceae</taxon>
        <taxon>Amycolatopsis</taxon>
    </lineage>
</organism>
<proteinExistence type="predicted"/>
<dbReference type="EMBL" id="JAYFSI010000020">
    <property type="protein sequence ID" value="MEA5367190.1"/>
    <property type="molecule type" value="Genomic_DNA"/>
</dbReference>
<evidence type="ECO:0000313" key="1">
    <source>
        <dbReference type="EMBL" id="MEA5367190.1"/>
    </source>
</evidence>
<name>A0ABU5RN15_9PSEU</name>
<dbReference type="Proteomes" id="UP001304298">
    <property type="component" value="Unassembled WGS sequence"/>
</dbReference>
<gene>
    <name evidence="1" type="ORF">VA596_47220</name>
</gene>
<keyword evidence="2" id="KW-1185">Reference proteome</keyword>
<reference evidence="1 2" key="1">
    <citation type="submission" date="2023-12" db="EMBL/GenBank/DDBJ databases">
        <title>Amycolatopsis sp. V23-08.</title>
        <authorList>
            <person name="Somphong A."/>
        </authorList>
    </citation>
    <scope>NUCLEOTIDE SEQUENCE [LARGE SCALE GENOMIC DNA]</scope>
    <source>
        <strain evidence="1 2">V23-08</strain>
    </source>
</reference>
<protein>
    <submittedName>
        <fullName evidence="1">Uncharacterized protein</fullName>
    </submittedName>
</protein>